<evidence type="ECO:0000313" key="2">
    <source>
        <dbReference type="Proteomes" id="UP000192796"/>
    </source>
</evidence>
<evidence type="ECO:0000313" key="1">
    <source>
        <dbReference type="EMBL" id="OQP62313.1"/>
    </source>
</evidence>
<dbReference type="EMBL" id="LVYD01000051">
    <property type="protein sequence ID" value="OQP62313.1"/>
    <property type="molecule type" value="Genomic_DNA"/>
</dbReference>
<comment type="caution">
    <text evidence="1">The sequence shown here is derived from an EMBL/GenBank/DDBJ whole genome shotgun (WGS) entry which is preliminary data.</text>
</comment>
<dbReference type="AlphaFoldDB" id="A0A1V9FVD8"/>
<organism evidence="1 2">
    <name type="scientific">Niastella vici</name>
    <dbReference type="NCBI Taxonomy" id="1703345"/>
    <lineage>
        <taxon>Bacteria</taxon>
        <taxon>Pseudomonadati</taxon>
        <taxon>Bacteroidota</taxon>
        <taxon>Chitinophagia</taxon>
        <taxon>Chitinophagales</taxon>
        <taxon>Chitinophagaceae</taxon>
        <taxon>Niastella</taxon>
    </lineage>
</organism>
<dbReference type="STRING" id="1703345.A3860_28520"/>
<name>A0A1V9FVD8_9BACT</name>
<gene>
    <name evidence="1" type="ORF">A3860_28520</name>
</gene>
<sequence length="94" mass="11000">MNRNNAIIVKIIHSGKRFRGIMGYCGPATYVDHFQVIPAWVQFVGKFKCILTKSLSLNKINLVKSFLQSTFVHVMKKQLQNNHWWWHTNSKRGL</sequence>
<reference evidence="1 2" key="1">
    <citation type="submission" date="2016-03" db="EMBL/GenBank/DDBJ databases">
        <title>Niastella vici sp. nov., isolated from farmland soil.</title>
        <authorList>
            <person name="Chen L."/>
            <person name="Wang D."/>
            <person name="Yang S."/>
            <person name="Wang G."/>
        </authorList>
    </citation>
    <scope>NUCLEOTIDE SEQUENCE [LARGE SCALE GENOMIC DNA]</scope>
    <source>
        <strain evidence="1 2">DJ57</strain>
    </source>
</reference>
<proteinExistence type="predicted"/>
<protein>
    <submittedName>
        <fullName evidence="1">Uncharacterized protein</fullName>
    </submittedName>
</protein>
<keyword evidence="2" id="KW-1185">Reference proteome</keyword>
<accession>A0A1V9FVD8</accession>
<dbReference type="Proteomes" id="UP000192796">
    <property type="component" value="Unassembled WGS sequence"/>
</dbReference>